<proteinExistence type="inferred from homology"/>
<gene>
    <name evidence="4" type="ORF">GCM10009811_06640</name>
</gene>
<organism evidence="4 5">
    <name type="scientific">Nostocoides veronense</name>
    <dbReference type="NCBI Taxonomy" id="330836"/>
    <lineage>
        <taxon>Bacteria</taxon>
        <taxon>Bacillati</taxon>
        <taxon>Actinomycetota</taxon>
        <taxon>Actinomycetes</taxon>
        <taxon>Micrococcales</taxon>
        <taxon>Intrasporangiaceae</taxon>
        <taxon>Nostocoides</taxon>
    </lineage>
</organism>
<dbReference type="InterPro" id="IPR015421">
    <property type="entry name" value="PyrdxlP-dep_Trfase_major"/>
</dbReference>
<dbReference type="Gene3D" id="3.90.1150.10">
    <property type="entry name" value="Aspartate Aminotransferase, domain 1"/>
    <property type="match status" value="1"/>
</dbReference>
<dbReference type="EMBL" id="BAAAPO010000010">
    <property type="protein sequence ID" value="GAA1783983.1"/>
    <property type="molecule type" value="Genomic_DNA"/>
</dbReference>
<dbReference type="InterPro" id="IPR015424">
    <property type="entry name" value="PyrdxlP-dep_Trfase"/>
</dbReference>
<dbReference type="Proteomes" id="UP001499938">
    <property type="component" value="Unassembled WGS sequence"/>
</dbReference>
<dbReference type="GO" id="GO:0008483">
    <property type="term" value="F:transaminase activity"/>
    <property type="evidence" value="ECO:0007669"/>
    <property type="project" value="UniProtKB-KW"/>
</dbReference>
<dbReference type="Gene3D" id="3.40.640.10">
    <property type="entry name" value="Type I PLP-dependent aspartate aminotransferase-like (Major domain)"/>
    <property type="match status" value="1"/>
</dbReference>
<keyword evidence="4" id="KW-0032">Aminotransferase</keyword>
<keyword evidence="5" id="KW-1185">Reference proteome</keyword>
<comment type="caution">
    <text evidence="4">The sequence shown here is derived from an EMBL/GenBank/DDBJ whole genome shotgun (WGS) entry which is preliminary data.</text>
</comment>
<keyword evidence="4" id="KW-0808">Transferase</keyword>
<dbReference type="PANTHER" id="PTHR43713:SF3">
    <property type="entry name" value="GLUTAMATE-1-SEMIALDEHYDE 2,1-AMINOMUTASE 1, CHLOROPLASTIC-RELATED"/>
    <property type="match status" value="1"/>
</dbReference>
<protein>
    <submittedName>
        <fullName evidence="4">Aspartate aminotransferase family protein</fullName>
    </submittedName>
</protein>
<name>A0ABP4XIA5_9MICO</name>
<evidence type="ECO:0000313" key="4">
    <source>
        <dbReference type="EMBL" id="GAA1783983.1"/>
    </source>
</evidence>
<evidence type="ECO:0000313" key="5">
    <source>
        <dbReference type="Proteomes" id="UP001499938"/>
    </source>
</evidence>
<dbReference type="PANTHER" id="PTHR43713">
    <property type="entry name" value="GLUTAMATE-1-SEMIALDEHYDE 2,1-AMINOMUTASE"/>
    <property type="match status" value="1"/>
</dbReference>
<dbReference type="InterPro" id="IPR015422">
    <property type="entry name" value="PyrdxlP-dep_Trfase_small"/>
</dbReference>
<sequence length="458" mass="48163">MTDMTAVDRRRLADLLAAAQAAYAAANPRSQELYAGASNLFGRVPMTWMNKWSGGFPLYLDHARGARITDVDGHTYVDFALGDTAAMAGHSPEATIKAVATRYADQGGATTMLPTADAQWVGAELTARFGMPLWSFSLSATDANRWAIRLARLATGRPKILVFGYSYHGSVDEAFALAGPDGSTVSRPGNVAPPVPVDLTTRAAVWNDLASVEAALQHGDVAAILTEPALTNIGIVLPEPGFMAGLRELATRYGALLMIDETHTFSAGWGGATTAWGLEPDIFVIGKSIGGGIPCGAYGLSDEVAGAVTRHTSSGEADIIDVGGVGGTLAGNALSLAAMRATLGEVLTPEAFERMIALATRFTEGVEASLAEFELPWSIAQLGARAEYRFVSPAPRTGEEAAAAADDELDAYMHLAMCNRGILMTPFHNMALMCPDTTAEDVDRHTAAFREAVAALRG</sequence>
<accession>A0ABP4XIA5</accession>
<dbReference type="SUPFAM" id="SSF53383">
    <property type="entry name" value="PLP-dependent transferases"/>
    <property type="match status" value="1"/>
</dbReference>
<dbReference type="InterPro" id="IPR005814">
    <property type="entry name" value="Aminotrans_3"/>
</dbReference>
<evidence type="ECO:0000256" key="3">
    <source>
        <dbReference type="RuleBase" id="RU003560"/>
    </source>
</evidence>
<dbReference type="NCBIfam" id="NF005453">
    <property type="entry name" value="PRK07046.1"/>
    <property type="match status" value="1"/>
</dbReference>
<keyword evidence="2 3" id="KW-0663">Pyridoxal phosphate</keyword>
<evidence type="ECO:0000256" key="2">
    <source>
        <dbReference type="ARBA" id="ARBA00022898"/>
    </source>
</evidence>
<comment type="cofactor">
    <cofactor evidence="1">
        <name>pyridoxal 5'-phosphate</name>
        <dbReference type="ChEBI" id="CHEBI:597326"/>
    </cofactor>
</comment>
<evidence type="ECO:0000256" key="1">
    <source>
        <dbReference type="ARBA" id="ARBA00001933"/>
    </source>
</evidence>
<reference evidence="5" key="1">
    <citation type="journal article" date="2019" name="Int. J. Syst. Evol. Microbiol.">
        <title>The Global Catalogue of Microorganisms (GCM) 10K type strain sequencing project: providing services to taxonomists for standard genome sequencing and annotation.</title>
        <authorList>
            <consortium name="The Broad Institute Genomics Platform"/>
            <consortium name="The Broad Institute Genome Sequencing Center for Infectious Disease"/>
            <person name="Wu L."/>
            <person name="Ma J."/>
        </authorList>
    </citation>
    <scope>NUCLEOTIDE SEQUENCE [LARGE SCALE GENOMIC DNA]</scope>
    <source>
        <strain evidence="5">JCM 15592</strain>
    </source>
</reference>
<dbReference type="Pfam" id="PF00202">
    <property type="entry name" value="Aminotran_3"/>
    <property type="match status" value="1"/>
</dbReference>
<comment type="similarity">
    <text evidence="3">Belongs to the class-III pyridoxal-phosphate-dependent aminotransferase family.</text>
</comment>